<reference evidence="14" key="2">
    <citation type="submission" date="2025-08" db="UniProtKB">
        <authorList>
            <consortium name="Ensembl"/>
        </authorList>
    </citation>
    <scope>IDENTIFICATION</scope>
</reference>
<keyword evidence="4 12" id="KW-1133">Transmembrane helix</keyword>
<dbReference type="InterPro" id="IPR000276">
    <property type="entry name" value="GPCR_Rhodpsn"/>
</dbReference>
<comment type="similarity">
    <text evidence="11">Belongs to the G-protein coupled receptor 1 family.</text>
</comment>
<keyword evidence="10 11" id="KW-0807">Transducer</keyword>
<comment type="subcellular location">
    <subcellularLocation>
        <location evidence="1">Cell membrane</location>
        <topology evidence="1">Multi-pass membrane protein</topology>
    </subcellularLocation>
</comment>
<feature type="transmembrane region" description="Helical" evidence="12">
    <location>
        <begin position="80"/>
        <end position="101"/>
    </location>
</feature>
<dbReference type="InterPro" id="IPR050119">
    <property type="entry name" value="CCR1-9-like"/>
</dbReference>
<gene>
    <name evidence="14" type="primary">LOC115414108</name>
</gene>
<evidence type="ECO:0000256" key="11">
    <source>
        <dbReference type="RuleBase" id="RU000688"/>
    </source>
</evidence>
<protein>
    <submittedName>
        <fullName evidence="14">B2 bradykinin receptor-like</fullName>
    </submittedName>
</protein>
<evidence type="ECO:0000256" key="1">
    <source>
        <dbReference type="ARBA" id="ARBA00004651"/>
    </source>
</evidence>
<evidence type="ECO:0000256" key="9">
    <source>
        <dbReference type="ARBA" id="ARBA00023180"/>
    </source>
</evidence>
<dbReference type="GO" id="GO:0019722">
    <property type="term" value="P:calcium-mediated signaling"/>
    <property type="evidence" value="ECO:0007669"/>
    <property type="project" value="TreeGrafter"/>
</dbReference>
<keyword evidence="15" id="KW-1185">Reference proteome</keyword>
<evidence type="ECO:0000256" key="10">
    <source>
        <dbReference type="ARBA" id="ARBA00023224"/>
    </source>
</evidence>
<dbReference type="InterPro" id="IPR017452">
    <property type="entry name" value="GPCR_Rhodpsn_7TM"/>
</dbReference>
<evidence type="ECO:0000256" key="7">
    <source>
        <dbReference type="ARBA" id="ARBA00023157"/>
    </source>
</evidence>
<evidence type="ECO:0000256" key="12">
    <source>
        <dbReference type="SAM" id="Phobius"/>
    </source>
</evidence>
<dbReference type="GeneID" id="115414108"/>
<dbReference type="AlphaFoldDB" id="A0A673CAP2"/>
<evidence type="ECO:0000256" key="3">
    <source>
        <dbReference type="ARBA" id="ARBA00022692"/>
    </source>
</evidence>
<feature type="transmembrane region" description="Helical" evidence="12">
    <location>
        <begin position="158"/>
        <end position="178"/>
    </location>
</feature>
<feature type="transmembrane region" description="Helical" evidence="12">
    <location>
        <begin position="207"/>
        <end position="228"/>
    </location>
</feature>
<dbReference type="PROSITE" id="PS00237">
    <property type="entry name" value="G_PROTEIN_RECEP_F1_1"/>
    <property type="match status" value="1"/>
</dbReference>
<dbReference type="SUPFAM" id="SSF81321">
    <property type="entry name" value="Family A G protein-coupled receptor-like"/>
    <property type="match status" value="1"/>
</dbReference>
<proteinExistence type="inferred from homology"/>
<dbReference type="Gene3D" id="1.20.1070.10">
    <property type="entry name" value="Rhodopsin 7-helix transmembrane proteins"/>
    <property type="match status" value="1"/>
</dbReference>
<dbReference type="GO" id="GO:0016493">
    <property type="term" value="F:C-C chemokine receptor activity"/>
    <property type="evidence" value="ECO:0007669"/>
    <property type="project" value="TreeGrafter"/>
</dbReference>
<dbReference type="Pfam" id="PF00001">
    <property type="entry name" value="7tm_1"/>
    <property type="match status" value="1"/>
</dbReference>
<dbReference type="InterPro" id="IPR000496">
    <property type="entry name" value="Brdyknn_rcpt"/>
</dbReference>
<dbReference type="RefSeq" id="XP_029983174.1">
    <property type="nucleotide sequence ID" value="XM_030127314.1"/>
</dbReference>
<reference evidence="14" key="3">
    <citation type="submission" date="2025-09" db="UniProtKB">
        <authorList>
            <consortium name="Ensembl"/>
        </authorList>
    </citation>
    <scope>IDENTIFICATION</scope>
</reference>
<evidence type="ECO:0000256" key="2">
    <source>
        <dbReference type="ARBA" id="ARBA00022475"/>
    </source>
</evidence>
<dbReference type="GO" id="GO:0007204">
    <property type="term" value="P:positive regulation of cytosolic calcium ion concentration"/>
    <property type="evidence" value="ECO:0007669"/>
    <property type="project" value="TreeGrafter"/>
</dbReference>
<dbReference type="OrthoDB" id="6076970at2759"/>
<feature type="domain" description="G-protein coupled receptors family 1 profile" evidence="13">
    <location>
        <begin position="58"/>
        <end position="315"/>
    </location>
</feature>
<dbReference type="PANTHER" id="PTHR10489:SF957">
    <property type="entry name" value="B2 BRADYKININ RECEPTOR"/>
    <property type="match status" value="1"/>
</dbReference>
<evidence type="ECO:0000313" key="15">
    <source>
        <dbReference type="Proteomes" id="UP000472271"/>
    </source>
</evidence>
<evidence type="ECO:0000313" key="14">
    <source>
        <dbReference type="Ensembl" id="ENSSORP00005049827.1"/>
    </source>
</evidence>
<evidence type="ECO:0000259" key="13">
    <source>
        <dbReference type="PROSITE" id="PS50262"/>
    </source>
</evidence>
<feature type="transmembrane region" description="Helical" evidence="12">
    <location>
        <begin position="299"/>
        <end position="318"/>
    </location>
</feature>
<evidence type="ECO:0000256" key="6">
    <source>
        <dbReference type="ARBA" id="ARBA00023136"/>
    </source>
</evidence>
<feature type="transmembrane region" description="Helical" evidence="12">
    <location>
        <begin position="116"/>
        <end position="137"/>
    </location>
</feature>
<keyword evidence="9" id="KW-0325">Glycoprotein</keyword>
<accession>A0A673CAP2</accession>
<dbReference type="Ensembl" id="ENSSORT00005051030.1">
    <property type="protein sequence ID" value="ENSSORP00005049827.1"/>
    <property type="gene ID" value="ENSSORG00005022610.1"/>
</dbReference>
<reference evidence="14" key="1">
    <citation type="submission" date="2019-06" db="EMBL/GenBank/DDBJ databases">
        <authorList>
            <consortium name="Wellcome Sanger Institute Data Sharing"/>
        </authorList>
    </citation>
    <scope>NUCLEOTIDE SEQUENCE [LARGE SCALE GENOMIC DNA]</scope>
</reference>
<dbReference type="GO" id="GO:0060326">
    <property type="term" value="P:cell chemotaxis"/>
    <property type="evidence" value="ECO:0007669"/>
    <property type="project" value="TreeGrafter"/>
</dbReference>
<dbReference type="GO" id="GO:0004947">
    <property type="term" value="F:bradykinin receptor activity"/>
    <property type="evidence" value="ECO:0007669"/>
    <property type="project" value="InterPro"/>
</dbReference>
<dbReference type="PROSITE" id="PS50262">
    <property type="entry name" value="G_PROTEIN_RECEP_F1_2"/>
    <property type="match status" value="1"/>
</dbReference>
<evidence type="ECO:0000256" key="4">
    <source>
        <dbReference type="ARBA" id="ARBA00022989"/>
    </source>
</evidence>
<evidence type="ECO:0000256" key="8">
    <source>
        <dbReference type="ARBA" id="ARBA00023170"/>
    </source>
</evidence>
<feature type="transmembrane region" description="Helical" evidence="12">
    <location>
        <begin position="46"/>
        <end position="68"/>
    </location>
</feature>
<dbReference type="PANTHER" id="PTHR10489">
    <property type="entry name" value="CELL ADHESION MOLECULE"/>
    <property type="match status" value="1"/>
</dbReference>
<keyword evidence="8 11" id="KW-0675">Receptor</keyword>
<keyword evidence="6 12" id="KW-0472">Membrane</keyword>
<sequence length="356" mass="40516">MVMTMDLPTSFSFPFSNTTIYEDLLENSTPCPETETQQMFSKVVPVYIFTLSVLGIVLNILVLLVFWLHKNPCTVPEIYLSNLAAADLLLMCFMPFWAVTIVNKYNWVFGPHMCRLVNLCIVMNANCSIYFLVLVSIDRFLALVHPLSHARMRSRKCAKFGCLLVWCFGLILSIPTLVCRKVKHKKSNITQCILGCSTTMFYTNEGILTVVCFIIPVMIISYCTVRIIRSLNKRPIESLGTQRKEYKSTILVLVVLVAFLICWVPFHLTRIIDVFLRAEIIPGHDSCDIVNTFEMFMQIFSYIAFLTASSTPILYVIVGKTFRDKTLEVFCEFTMKRVSTSGTTASRTLQSTGKKL</sequence>
<name>A0A673CAP2_9TELE</name>
<dbReference type="GO" id="GO:0009897">
    <property type="term" value="C:external side of plasma membrane"/>
    <property type="evidence" value="ECO:0007669"/>
    <property type="project" value="TreeGrafter"/>
</dbReference>
<feature type="transmembrane region" description="Helical" evidence="12">
    <location>
        <begin position="249"/>
        <end position="266"/>
    </location>
</feature>
<keyword evidence="3 11" id="KW-0812">Transmembrane</keyword>
<keyword evidence="7" id="KW-1015">Disulfide bond</keyword>
<keyword evidence="2" id="KW-1003">Cell membrane</keyword>
<keyword evidence="5 11" id="KW-0297">G-protein coupled receptor</keyword>
<dbReference type="Proteomes" id="UP000472271">
    <property type="component" value="Chromosome 22"/>
</dbReference>
<dbReference type="GO" id="GO:0019957">
    <property type="term" value="F:C-C chemokine binding"/>
    <property type="evidence" value="ECO:0007669"/>
    <property type="project" value="TreeGrafter"/>
</dbReference>
<evidence type="ECO:0000256" key="5">
    <source>
        <dbReference type="ARBA" id="ARBA00023040"/>
    </source>
</evidence>
<dbReference type="InParanoid" id="A0A673CAP2"/>
<organism evidence="14 15">
    <name type="scientific">Sphaeramia orbicularis</name>
    <name type="common">orbiculate cardinalfish</name>
    <dbReference type="NCBI Taxonomy" id="375764"/>
    <lineage>
        <taxon>Eukaryota</taxon>
        <taxon>Metazoa</taxon>
        <taxon>Chordata</taxon>
        <taxon>Craniata</taxon>
        <taxon>Vertebrata</taxon>
        <taxon>Euteleostomi</taxon>
        <taxon>Actinopterygii</taxon>
        <taxon>Neopterygii</taxon>
        <taxon>Teleostei</taxon>
        <taxon>Neoteleostei</taxon>
        <taxon>Acanthomorphata</taxon>
        <taxon>Gobiaria</taxon>
        <taxon>Kurtiformes</taxon>
        <taxon>Apogonoidei</taxon>
        <taxon>Apogonidae</taxon>
        <taxon>Apogoninae</taxon>
        <taxon>Sphaeramia</taxon>
    </lineage>
</organism>
<dbReference type="PRINTS" id="PR00425">
    <property type="entry name" value="BRADYKININR"/>
</dbReference>
<dbReference type="PRINTS" id="PR00237">
    <property type="entry name" value="GPCRRHODOPSN"/>
</dbReference>
<dbReference type="GO" id="GO:0006955">
    <property type="term" value="P:immune response"/>
    <property type="evidence" value="ECO:0007669"/>
    <property type="project" value="TreeGrafter"/>
</dbReference>